<dbReference type="PANTHER" id="PTHR30620:SF16">
    <property type="entry name" value="LYSOSOMAL BETA GLUCOSIDASE"/>
    <property type="match status" value="1"/>
</dbReference>
<dbReference type="InterPro" id="IPR001764">
    <property type="entry name" value="Glyco_hydro_3_N"/>
</dbReference>
<feature type="chain" id="PRO_5038646713" description="beta-glucosidase" evidence="7">
    <location>
        <begin position="35"/>
        <end position="806"/>
    </location>
</feature>
<evidence type="ECO:0000259" key="8">
    <source>
        <dbReference type="Pfam" id="PF00933"/>
    </source>
</evidence>
<dbReference type="Gene3D" id="3.20.20.300">
    <property type="entry name" value="Glycoside hydrolase, family 3, N-terminal domain"/>
    <property type="match status" value="1"/>
</dbReference>
<dbReference type="InterPro" id="IPR017853">
    <property type="entry name" value="GH"/>
</dbReference>
<dbReference type="Gene3D" id="3.40.50.1700">
    <property type="entry name" value="Glycoside hydrolase family 3 C-terminal domain"/>
    <property type="match status" value="1"/>
</dbReference>
<comment type="caution">
    <text evidence="9">The sequence shown here is derived from an EMBL/GenBank/DDBJ whole genome shotgun (WGS) entry which is preliminary data.</text>
</comment>
<dbReference type="Pfam" id="PF00933">
    <property type="entry name" value="Glyco_hydro_3"/>
    <property type="match status" value="1"/>
</dbReference>
<accession>A0A4Q5N443</accession>
<dbReference type="GO" id="GO:0009251">
    <property type="term" value="P:glucan catabolic process"/>
    <property type="evidence" value="ECO:0007669"/>
    <property type="project" value="TreeGrafter"/>
</dbReference>
<evidence type="ECO:0000313" key="9">
    <source>
        <dbReference type="EMBL" id="RYV53028.1"/>
    </source>
</evidence>
<evidence type="ECO:0000313" key="10">
    <source>
        <dbReference type="Proteomes" id="UP000293764"/>
    </source>
</evidence>
<keyword evidence="5 9" id="KW-0378">Hydrolase</keyword>
<comment type="catalytic activity">
    <reaction evidence="1">
        <text>Hydrolysis of terminal, non-reducing beta-D-glucosyl residues with release of beta-D-glucose.</text>
        <dbReference type="EC" id="3.2.1.21"/>
    </reaction>
</comment>
<dbReference type="EMBL" id="SDWW01000001">
    <property type="protein sequence ID" value="RYV53028.1"/>
    <property type="molecule type" value="Genomic_DNA"/>
</dbReference>
<name>A0A4Q5N443_9MICO</name>
<dbReference type="PANTHER" id="PTHR30620">
    <property type="entry name" value="PERIPLASMIC BETA-GLUCOSIDASE-RELATED"/>
    <property type="match status" value="1"/>
</dbReference>
<feature type="signal peptide" evidence="7">
    <location>
        <begin position="1"/>
        <end position="34"/>
    </location>
</feature>
<keyword evidence="6" id="KW-0326">Glycosidase</keyword>
<dbReference type="InterPro" id="IPR051915">
    <property type="entry name" value="Cellulose_Degrad_GH3"/>
</dbReference>
<dbReference type="Proteomes" id="UP000293764">
    <property type="component" value="Unassembled WGS sequence"/>
</dbReference>
<proteinExistence type="inferred from homology"/>
<dbReference type="AlphaFoldDB" id="A0A4Q5N443"/>
<evidence type="ECO:0000256" key="3">
    <source>
        <dbReference type="ARBA" id="ARBA00012744"/>
    </source>
</evidence>
<gene>
    <name evidence="9" type="ORF">EUA98_00670</name>
</gene>
<evidence type="ECO:0000256" key="1">
    <source>
        <dbReference type="ARBA" id="ARBA00000448"/>
    </source>
</evidence>
<dbReference type="SUPFAM" id="SSF52279">
    <property type="entry name" value="Beta-D-glucan exohydrolase, C-terminal domain"/>
    <property type="match status" value="1"/>
</dbReference>
<keyword evidence="4 7" id="KW-0732">Signal</keyword>
<organism evidence="9 10">
    <name type="scientific">Pengzhenrongella frigida</name>
    <dbReference type="NCBI Taxonomy" id="1259133"/>
    <lineage>
        <taxon>Bacteria</taxon>
        <taxon>Bacillati</taxon>
        <taxon>Actinomycetota</taxon>
        <taxon>Actinomycetes</taxon>
        <taxon>Micrococcales</taxon>
        <taxon>Pengzhenrongella</taxon>
    </lineage>
</organism>
<evidence type="ECO:0000256" key="7">
    <source>
        <dbReference type="SAM" id="SignalP"/>
    </source>
</evidence>
<dbReference type="InterPro" id="IPR036962">
    <property type="entry name" value="Glyco_hydro_3_N_sf"/>
</dbReference>
<dbReference type="SUPFAM" id="SSF51445">
    <property type="entry name" value="(Trans)glycosidases"/>
    <property type="match status" value="1"/>
</dbReference>
<keyword evidence="10" id="KW-1185">Reference proteome</keyword>
<evidence type="ECO:0000256" key="2">
    <source>
        <dbReference type="ARBA" id="ARBA00005336"/>
    </source>
</evidence>
<dbReference type="GO" id="GO:0008422">
    <property type="term" value="F:beta-glucosidase activity"/>
    <property type="evidence" value="ECO:0007669"/>
    <property type="project" value="UniProtKB-EC"/>
</dbReference>
<dbReference type="EC" id="3.2.1.21" evidence="3"/>
<reference evidence="9 10" key="1">
    <citation type="submission" date="2019-01" db="EMBL/GenBank/DDBJ databases">
        <title>Novel species of Cellulomonas.</title>
        <authorList>
            <person name="Liu Q."/>
            <person name="Xin Y.-H."/>
        </authorList>
    </citation>
    <scope>NUCLEOTIDE SEQUENCE [LARGE SCALE GENOMIC DNA]</scope>
    <source>
        <strain evidence="9 10">HLT2-17</strain>
    </source>
</reference>
<evidence type="ECO:0000256" key="5">
    <source>
        <dbReference type="ARBA" id="ARBA00022801"/>
    </source>
</evidence>
<dbReference type="PRINTS" id="PR00133">
    <property type="entry name" value="GLHYDRLASE3"/>
</dbReference>
<protein>
    <recommendedName>
        <fullName evidence="3">beta-glucosidase</fullName>
        <ecNumber evidence="3">3.2.1.21</ecNumber>
    </recommendedName>
</protein>
<feature type="domain" description="Glycoside hydrolase family 3 N-terminal" evidence="8">
    <location>
        <begin position="197"/>
        <end position="451"/>
    </location>
</feature>
<evidence type="ECO:0000256" key="6">
    <source>
        <dbReference type="ARBA" id="ARBA00023295"/>
    </source>
</evidence>
<comment type="similarity">
    <text evidence="2">Belongs to the glycosyl hydrolase 3 family.</text>
</comment>
<sequence length="806" mass="84561">MKLGQMKSPGSRPMRRLPATGVAVFAGLTAITLAGCTAGPSDPETTTPDAYVEREVTDGGTTFMVVDNPGDGATLSYGVDSKITLLEEEVDGSTFAFKDMNANGELDVWEDWRVGASDRAADLASQLTVEQISGLMLFSSHERSPADGLTDAQQTYLSEDKLRNVLNAGGSDVTENVTWVNAVQAYTESIATADEPYVPANFSSDPRSEAQSGSSYIETGAGVSLWPSVLGLAATFDAATVEDFGRVVSDEYRALGISNALSPQIDLATEPRWLRVAGTLGEDPELAAELAAAYVKGFQGTYDEDGTLVGWGENSVPTTIKHAPGDGAGEGGRESHTNVGKYAITGEGLDDHASVFAAATDSLAMMTSYSISLDKDGNPVAGGEVMGTAYNTELMSYIRNDIGFKGAIVTDWAVMTGITDEGAFLGTAWGAEGLTPVERYVKVLKNGVDMFGGVNSAEFILQAYDAWQAEFEAGTVDVDADARWAESGARILTMSFAPGLFDAPYVELEESLATVGSAENVEAGFNAQLNSVVMVKNDGTVAEAAEGDWSDKTVYIPHTYDTGMDGLFGPAVYSEGASLSVEAAEQIFGTVLTDTVELDAEGKVVSETAPDLTDVDLVLVGLRSPNNGNPFSASGQDAETKAWYPLSLQWAPYTADGANVRTTSIGGDVLADGTKENRSYFGATSRISNEADIHAFERAVAAVEASGKDIPMITVVKANNPVVPAEFEAASDAVLVGFGVSDLATLTVAAGLHEPQGRLPIGFPVDMDAVEAQDEGVGEDMTTYVDAAGSDWKFGFGLNYAGPLAD</sequence>
<evidence type="ECO:0000256" key="4">
    <source>
        <dbReference type="ARBA" id="ARBA00022729"/>
    </source>
</evidence>
<dbReference type="InterPro" id="IPR036881">
    <property type="entry name" value="Glyco_hydro_3_C_sf"/>
</dbReference>
<dbReference type="OrthoDB" id="3187421at2"/>